<accession>A0A1A9WK15</accession>
<organism evidence="2 3">
    <name type="scientific">Glossina brevipalpis</name>
    <dbReference type="NCBI Taxonomy" id="37001"/>
    <lineage>
        <taxon>Eukaryota</taxon>
        <taxon>Metazoa</taxon>
        <taxon>Ecdysozoa</taxon>
        <taxon>Arthropoda</taxon>
        <taxon>Hexapoda</taxon>
        <taxon>Insecta</taxon>
        <taxon>Pterygota</taxon>
        <taxon>Neoptera</taxon>
        <taxon>Endopterygota</taxon>
        <taxon>Diptera</taxon>
        <taxon>Brachycera</taxon>
        <taxon>Muscomorpha</taxon>
        <taxon>Hippoboscoidea</taxon>
        <taxon>Glossinidae</taxon>
        <taxon>Glossina</taxon>
    </lineage>
</organism>
<sequence length="124" mass="13906">MKVFHGVLNSILFIMEVRRAQSVTASSSRPPTGFKRKNFCSSFFNDALKDPVLIFITITVVIGSFCLLSGLFLLCLVSKTIQDETSEAILLIVQLIFKKEVLQILLNLWSFIAVKFINSQSVSM</sequence>
<dbReference type="Proteomes" id="UP000091820">
    <property type="component" value="Unassembled WGS sequence"/>
</dbReference>
<keyword evidence="3" id="KW-1185">Reference proteome</keyword>
<proteinExistence type="predicted"/>
<keyword evidence="1" id="KW-0812">Transmembrane</keyword>
<name>A0A1A9WK15_9MUSC</name>
<keyword evidence="1" id="KW-0472">Membrane</keyword>
<evidence type="ECO:0000256" key="1">
    <source>
        <dbReference type="SAM" id="Phobius"/>
    </source>
</evidence>
<dbReference type="VEuPathDB" id="VectorBase:GBRI022554"/>
<reference evidence="3" key="1">
    <citation type="submission" date="2014-03" db="EMBL/GenBank/DDBJ databases">
        <authorList>
            <person name="Aksoy S."/>
            <person name="Warren W."/>
            <person name="Wilson R.K."/>
        </authorList>
    </citation>
    <scope>NUCLEOTIDE SEQUENCE [LARGE SCALE GENOMIC DNA]</scope>
    <source>
        <strain evidence="3">IAEA</strain>
    </source>
</reference>
<evidence type="ECO:0000313" key="2">
    <source>
        <dbReference type="EnsemblMetazoa" id="GBRI022554-PA"/>
    </source>
</evidence>
<reference evidence="2" key="2">
    <citation type="submission" date="2020-05" db="UniProtKB">
        <authorList>
            <consortium name="EnsemblMetazoa"/>
        </authorList>
    </citation>
    <scope>IDENTIFICATION</scope>
    <source>
        <strain evidence="2">IAEA</strain>
    </source>
</reference>
<protein>
    <submittedName>
        <fullName evidence="2">Uncharacterized protein</fullName>
    </submittedName>
</protein>
<dbReference type="EnsemblMetazoa" id="GBRI022554-RA">
    <property type="protein sequence ID" value="GBRI022554-PA"/>
    <property type="gene ID" value="GBRI022554"/>
</dbReference>
<keyword evidence="1" id="KW-1133">Transmembrane helix</keyword>
<dbReference type="AlphaFoldDB" id="A0A1A9WK15"/>
<feature type="transmembrane region" description="Helical" evidence="1">
    <location>
        <begin position="52"/>
        <end position="77"/>
    </location>
</feature>
<evidence type="ECO:0000313" key="3">
    <source>
        <dbReference type="Proteomes" id="UP000091820"/>
    </source>
</evidence>